<feature type="domain" description="Thioredoxin" evidence="6">
    <location>
        <begin position="62"/>
        <end position="200"/>
    </location>
</feature>
<evidence type="ECO:0000256" key="5">
    <source>
        <dbReference type="SAM" id="SignalP"/>
    </source>
</evidence>
<dbReference type="EMBL" id="JAGTUF010000005">
    <property type="protein sequence ID" value="MBR9971593.1"/>
    <property type="molecule type" value="Genomic_DNA"/>
</dbReference>
<comment type="caution">
    <text evidence="7">The sequence shown here is derived from an EMBL/GenBank/DDBJ whole genome shotgun (WGS) entry which is preliminary data.</text>
</comment>
<keyword evidence="3" id="KW-1015">Disulfide bond</keyword>
<name>A0ABS5IAZ9_9PROT</name>
<reference evidence="7 8" key="1">
    <citation type="submission" date="2021-04" db="EMBL/GenBank/DDBJ databases">
        <title>Magnetospirillum sulfuroxidans sp. nov., a facultative chemolithoautotrophic sulfur-oxidizing alphaproteobacterium isolated from freshwater sediment and proposals for Paramagetospirillum gen. nov., and Magnetospirillaceae fam. nov.</title>
        <authorList>
            <person name="Koziaeva V."/>
            <person name="Geelhoed J.S."/>
            <person name="Sorokin D.Y."/>
            <person name="Grouzdev D.S."/>
        </authorList>
    </citation>
    <scope>NUCLEOTIDE SEQUENCE [LARGE SCALE GENOMIC DNA]</scope>
    <source>
        <strain evidence="7 8">J10</strain>
    </source>
</reference>
<evidence type="ECO:0000313" key="7">
    <source>
        <dbReference type="EMBL" id="MBR9971593.1"/>
    </source>
</evidence>
<dbReference type="RefSeq" id="WP_211547518.1">
    <property type="nucleotide sequence ID" value="NZ_JAGTUF010000005.1"/>
</dbReference>
<protein>
    <submittedName>
        <fullName evidence="7">Thioredoxin domain-containing protein</fullName>
    </submittedName>
</protein>
<organism evidence="7 8">
    <name type="scientific">Magnetospirillum sulfuroxidans</name>
    <dbReference type="NCBI Taxonomy" id="611300"/>
    <lineage>
        <taxon>Bacteria</taxon>
        <taxon>Pseudomonadati</taxon>
        <taxon>Pseudomonadota</taxon>
        <taxon>Alphaproteobacteria</taxon>
        <taxon>Rhodospirillales</taxon>
        <taxon>Rhodospirillaceae</taxon>
        <taxon>Magnetospirillum</taxon>
    </lineage>
</organism>
<evidence type="ECO:0000256" key="2">
    <source>
        <dbReference type="ARBA" id="ARBA00023002"/>
    </source>
</evidence>
<keyword evidence="2" id="KW-0560">Oxidoreductase</keyword>
<dbReference type="PROSITE" id="PS00194">
    <property type="entry name" value="THIOREDOXIN_1"/>
    <property type="match status" value="1"/>
</dbReference>
<feature type="signal peptide" evidence="5">
    <location>
        <begin position="1"/>
        <end position="24"/>
    </location>
</feature>
<keyword evidence="1 5" id="KW-0732">Signal</keyword>
<proteinExistence type="predicted"/>
<evidence type="ECO:0000259" key="6">
    <source>
        <dbReference type="PROSITE" id="PS51352"/>
    </source>
</evidence>
<evidence type="ECO:0000313" key="8">
    <source>
        <dbReference type="Proteomes" id="UP000680714"/>
    </source>
</evidence>
<keyword evidence="4" id="KW-0676">Redox-active center</keyword>
<evidence type="ECO:0000256" key="3">
    <source>
        <dbReference type="ARBA" id="ARBA00023157"/>
    </source>
</evidence>
<dbReference type="PANTHER" id="PTHR13887:SF14">
    <property type="entry name" value="DISULFIDE BOND FORMATION PROTEIN D"/>
    <property type="match status" value="1"/>
</dbReference>
<feature type="chain" id="PRO_5046268469" evidence="5">
    <location>
        <begin position="25"/>
        <end position="260"/>
    </location>
</feature>
<dbReference type="Pfam" id="PF01323">
    <property type="entry name" value="DSBA"/>
    <property type="match status" value="1"/>
</dbReference>
<dbReference type="InterPro" id="IPR013766">
    <property type="entry name" value="Thioredoxin_domain"/>
</dbReference>
<dbReference type="PROSITE" id="PS51352">
    <property type="entry name" value="THIOREDOXIN_2"/>
    <property type="match status" value="1"/>
</dbReference>
<dbReference type="PANTHER" id="PTHR13887">
    <property type="entry name" value="GLUTATHIONE S-TRANSFERASE KAPPA"/>
    <property type="match status" value="1"/>
</dbReference>
<dbReference type="InterPro" id="IPR041205">
    <property type="entry name" value="ScsC_N"/>
</dbReference>
<dbReference type="CDD" id="cd03023">
    <property type="entry name" value="DsbA_Com1_like"/>
    <property type="match status" value="1"/>
</dbReference>
<accession>A0ABS5IAZ9</accession>
<evidence type="ECO:0000256" key="1">
    <source>
        <dbReference type="ARBA" id="ARBA00022729"/>
    </source>
</evidence>
<gene>
    <name evidence="7" type="ORF">KEC16_07695</name>
</gene>
<dbReference type="SUPFAM" id="SSF52833">
    <property type="entry name" value="Thioredoxin-like"/>
    <property type="match status" value="1"/>
</dbReference>
<dbReference type="InterPro" id="IPR001853">
    <property type="entry name" value="DSBA-like_thioredoxin_dom"/>
</dbReference>
<evidence type="ECO:0000256" key="4">
    <source>
        <dbReference type="ARBA" id="ARBA00023284"/>
    </source>
</evidence>
<sequence length="260" mass="28467">MIRNTFAAILLASAATLAALPAQAQETFDAKQTDAVRKIVRDYLMEHPEVIGEAIESLREKMRAQAESDAKKAIESRKDEIFSDVNDPVAGNAKGDVVVVEFFDYNCPYCKVVLDPMMEAVKADGKVKVVFKDMPILSEDSLTAARVALAAKKLGKYDDVHRAMMKFRGKLDEKTIFRLVGEAGANVDQIKKEMMAPEIEKQIRKNIELAHALDISSTPSFVVAGADGKAARTMSGAIEGQVFKQLFDITRKGGRLTGAN</sequence>
<dbReference type="Proteomes" id="UP000680714">
    <property type="component" value="Unassembled WGS sequence"/>
</dbReference>
<keyword evidence="8" id="KW-1185">Reference proteome</keyword>
<dbReference type="InterPro" id="IPR017937">
    <property type="entry name" value="Thioredoxin_CS"/>
</dbReference>
<dbReference type="Gene3D" id="3.40.30.10">
    <property type="entry name" value="Glutaredoxin"/>
    <property type="match status" value="1"/>
</dbReference>
<dbReference type="InterPro" id="IPR036249">
    <property type="entry name" value="Thioredoxin-like_sf"/>
</dbReference>
<dbReference type="Pfam" id="PF18312">
    <property type="entry name" value="ScsC_N"/>
    <property type="match status" value="1"/>
</dbReference>